<sequence>MPLPKLFKNKRKLRREPSSSKQFSSRYQMDAILSQEFVINLKSRAKSPTDLLDIVGHPHILNASSPDLLSPVESSSSQKQRQQRPSIGPRRASLHSFSPATNNHLSSSRTVTAASIATTSTTTAVAVPSSSHQIFQHQESQKDKKLRAVGVTVYNDNNSNNKTNNGHQHPLPSSSSPPALIMPTPKMAVPQTKQMLLQSNNPWGDKTLKEEDDEQQPAGYSRDVDPLSRASAPYELLVPPPIPAPSAPNQPEERRHHRRSRSEISVLYDKLRSYQQEQEIWAQREKEHRIREEWMMKKLQETRTQLKQLQLEAYQQQQSQQQQQRHIIDEAFCDEPSETSDIENEETSPQRTNQNYAWQRQYRVPETYYNEEQGQEEENEENCSYYSEEEEYDDNNKSSGYVSEEDEDDDEEQDESQEEMSQPRRRRYIHQQQQQRQHQHQRHSLHRHHPLHNPQLHPAAAAYYFYHLLSMDHVRPWSAVYHQQQQQQQQLMENRPPHFYYYGYPQPQQPPPLLKRRSRKSSDTSVRSVPSLRHSNSTMSSGKGTTNNTHPRNSLPPEFTGDNFYSWNRTAYL</sequence>
<feature type="region of interest" description="Disordered" evidence="1">
    <location>
        <begin position="123"/>
        <end position="179"/>
    </location>
</feature>
<evidence type="ECO:0000256" key="1">
    <source>
        <dbReference type="SAM" id="MobiDB-lite"/>
    </source>
</evidence>
<proteinExistence type="predicted"/>
<feature type="region of interest" description="Disordered" evidence="1">
    <location>
        <begin position="1"/>
        <end position="25"/>
    </location>
</feature>
<feature type="compositionally biased region" description="Low complexity" evidence="1">
    <location>
        <begin position="155"/>
        <end position="178"/>
    </location>
</feature>
<dbReference type="AlphaFoldDB" id="A0A8H7S360"/>
<dbReference type="OrthoDB" id="2283451at2759"/>
<protein>
    <submittedName>
        <fullName evidence="2">Uncharacterized protein</fullName>
    </submittedName>
</protein>
<accession>A0A8H7S360</accession>
<reference evidence="2 3" key="1">
    <citation type="submission" date="2020-12" db="EMBL/GenBank/DDBJ databases">
        <title>Metabolic potential, ecology and presence of endohyphal bacteria is reflected in genomic diversity of Mucoromycotina.</title>
        <authorList>
            <person name="Muszewska A."/>
            <person name="Okrasinska A."/>
            <person name="Steczkiewicz K."/>
            <person name="Drgas O."/>
            <person name="Orlowska M."/>
            <person name="Perlinska-Lenart U."/>
            <person name="Aleksandrzak-Piekarczyk T."/>
            <person name="Szatraj K."/>
            <person name="Zielenkiewicz U."/>
            <person name="Pilsyk S."/>
            <person name="Malc E."/>
            <person name="Mieczkowski P."/>
            <person name="Kruszewska J.S."/>
            <person name="Biernat P."/>
            <person name="Pawlowska J."/>
        </authorList>
    </citation>
    <scope>NUCLEOTIDE SEQUENCE [LARGE SCALE GENOMIC DNA]</scope>
    <source>
        <strain evidence="2 3">CBS 142.35</strain>
    </source>
</reference>
<feature type="compositionally biased region" description="Acidic residues" evidence="1">
    <location>
        <begin position="373"/>
        <end position="393"/>
    </location>
</feature>
<feature type="compositionally biased region" description="Polar residues" evidence="1">
    <location>
        <begin position="95"/>
        <end position="105"/>
    </location>
</feature>
<feature type="region of interest" description="Disordered" evidence="1">
    <location>
        <begin position="65"/>
        <end position="109"/>
    </location>
</feature>
<evidence type="ECO:0000313" key="2">
    <source>
        <dbReference type="EMBL" id="KAG2220917.1"/>
    </source>
</evidence>
<keyword evidence="3" id="KW-1185">Reference proteome</keyword>
<name>A0A8H7S360_9FUNG</name>
<feature type="compositionally biased region" description="Pro residues" evidence="1">
    <location>
        <begin position="238"/>
        <end position="248"/>
    </location>
</feature>
<dbReference type="Proteomes" id="UP000646827">
    <property type="component" value="Unassembled WGS sequence"/>
</dbReference>
<feature type="compositionally biased region" description="Acidic residues" evidence="1">
    <location>
        <begin position="403"/>
        <end position="418"/>
    </location>
</feature>
<feature type="compositionally biased region" description="Low complexity" evidence="1">
    <location>
        <begin position="74"/>
        <end position="84"/>
    </location>
</feature>
<feature type="compositionally biased region" description="Polar residues" evidence="1">
    <location>
        <begin position="523"/>
        <end position="552"/>
    </location>
</feature>
<feature type="compositionally biased region" description="Polar residues" evidence="1">
    <location>
        <begin position="347"/>
        <end position="358"/>
    </location>
</feature>
<gene>
    <name evidence="2" type="ORF">INT45_013046</name>
</gene>
<feature type="region of interest" description="Disordered" evidence="1">
    <location>
        <begin position="336"/>
        <end position="453"/>
    </location>
</feature>
<feature type="region of interest" description="Disordered" evidence="1">
    <location>
        <begin position="199"/>
        <end position="261"/>
    </location>
</feature>
<comment type="caution">
    <text evidence="2">The sequence shown here is derived from an EMBL/GenBank/DDBJ whole genome shotgun (WGS) entry which is preliminary data.</text>
</comment>
<feature type="compositionally biased region" description="Basic residues" evidence="1">
    <location>
        <begin position="437"/>
        <end position="451"/>
    </location>
</feature>
<feature type="compositionally biased region" description="Acidic residues" evidence="1">
    <location>
        <begin position="336"/>
        <end position="346"/>
    </location>
</feature>
<dbReference type="EMBL" id="JAEPRB010000125">
    <property type="protein sequence ID" value="KAG2220917.1"/>
    <property type="molecule type" value="Genomic_DNA"/>
</dbReference>
<organism evidence="2 3">
    <name type="scientific">Circinella minor</name>
    <dbReference type="NCBI Taxonomy" id="1195481"/>
    <lineage>
        <taxon>Eukaryota</taxon>
        <taxon>Fungi</taxon>
        <taxon>Fungi incertae sedis</taxon>
        <taxon>Mucoromycota</taxon>
        <taxon>Mucoromycotina</taxon>
        <taxon>Mucoromycetes</taxon>
        <taxon>Mucorales</taxon>
        <taxon>Lichtheimiaceae</taxon>
        <taxon>Circinella</taxon>
    </lineage>
</organism>
<feature type="region of interest" description="Disordered" evidence="1">
    <location>
        <begin position="502"/>
        <end position="560"/>
    </location>
</feature>
<evidence type="ECO:0000313" key="3">
    <source>
        <dbReference type="Proteomes" id="UP000646827"/>
    </source>
</evidence>